<dbReference type="AlphaFoldDB" id="Q6BJR6"/>
<dbReference type="OrthoDB" id="5297016at2759"/>
<feature type="domain" description="Mug135-like C-terminal" evidence="2">
    <location>
        <begin position="45"/>
        <end position="117"/>
    </location>
</feature>
<dbReference type="HOGENOM" id="CLU_1917015_0_0_1"/>
<dbReference type="EMBL" id="CR382139">
    <property type="protein sequence ID" value="CAG89999.1"/>
    <property type="molecule type" value="Genomic_DNA"/>
</dbReference>
<accession>Q6BJR6</accession>
<dbReference type="RefSeq" id="XP_461555.1">
    <property type="nucleotide sequence ID" value="XM_461555.1"/>
</dbReference>
<evidence type="ECO:0000259" key="2">
    <source>
        <dbReference type="Pfam" id="PF08593"/>
    </source>
</evidence>
<evidence type="ECO:0000256" key="1">
    <source>
        <dbReference type="ARBA" id="ARBA00005788"/>
    </source>
</evidence>
<proteinExistence type="inferred from homology"/>
<sequence>MNSKFAVLEASLNTKLAVLEASLNTKLAVLEARIDMLDYRYLCLFNYQRRMGAHEAISVPFLDREINQEELPPILSVENINRLTKEQCQNYLMGYKVQFHPNETVKLKEMLRDVVGLMASHDLNYQFSTFFP</sequence>
<comment type="similarity">
    <text evidence="1">Belongs to the UPF0612 family.</text>
</comment>
<dbReference type="Pfam" id="PF08593">
    <property type="entry name" value="Mug135_C"/>
    <property type="match status" value="1"/>
</dbReference>
<organism evidence="3 4">
    <name type="scientific">Debaryomyces hansenii (strain ATCC 36239 / CBS 767 / BCRC 21394 / JCM 1990 / NBRC 0083 / IGC 2968)</name>
    <name type="common">Yeast</name>
    <name type="synonym">Torulaspora hansenii</name>
    <dbReference type="NCBI Taxonomy" id="284592"/>
    <lineage>
        <taxon>Eukaryota</taxon>
        <taxon>Fungi</taxon>
        <taxon>Dikarya</taxon>
        <taxon>Ascomycota</taxon>
        <taxon>Saccharomycotina</taxon>
        <taxon>Pichiomycetes</taxon>
        <taxon>Debaryomycetaceae</taxon>
        <taxon>Debaryomyces</taxon>
    </lineage>
</organism>
<dbReference type="GeneID" id="2904415"/>
<evidence type="ECO:0000313" key="3">
    <source>
        <dbReference type="EMBL" id="CAG89999.1"/>
    </source>
</evidence>
<evidence type="ECO:0000313" key="4">
    <source>
        <dbReference type="Proteomes" id="UP000000599"/>
    </source>
</evidence>
<protein>
    <submittedName>
        <fullName evidence="3">DEHA2G00506p</fullName>
    </submittedName>
</protein>
<dbReference type="VEuPathDB" id="FungiDB:DEHA2G00506g"/>
<keyword evidence="4" id="KW-1185">Reference proteome</keyword>
<dbReference type="KEGG" id="dha:DEHA2G00506g"/>
<name>Q6BJR6_DEBHA</name>
<dbReference type="Proteomes" id="UP000000599">
    <property type="component" value="Chromosome G"/>
</dbReference>
<reference evidence="3 4" key="1">
    <citation type="journal article" date="2004" name="Nature">
        <title>Genome evolution in yeasts.</title>
        <authorList>
            <consortium name="Genolevures"/>
            <person name="Dujon B."/>
            <person name="Sherman D."/>
            <person name="Fischer G."/>
            <person name="Durrens P."/>
            <person name="Casaregola S."/>
            <person name="Lafontaine I."/>
            <person name="de Montigny J."/>
            <person name="Marck C."/>
            <person name="Neuveglise C."/>
            <person name="Talla E."/>
            <person name="Goffard N."/>
            <person name="Frangeul L."/>
            <person name="Aigle M."/>
            <person name="Anthouard V."/>
            <person name="Babour A."/>
            <person name="Barbe V."/>
            <person name="Barnay S."/>
            <person name="Blanchin S."/>
            <person name="Beckerich J.M."/>
            <person name="Beyne E."/>
            <person name="Bleykasten C."/>
            <person name="Boisrame A."/>
            <person name="Boyer J."/>
            <person name="Cattolico L."/>
            <person name="Confanioleri F."/>
            <person name="de Daruvar A."/>
            <person name="Despons L."/>
            <person name="Fabre E."/>
            <person name="Fairhead C."/>
            <person name="Ferry-Dumazet H."/>
            <person name="Groppi A."/>
            <person name="Hantraye F."/>
            <person name="Hennequin C."/>
            <person name="Jauniaux N."/>
            <person name="Joyet P."/>
            <person name="Kachouri R."/>
            <person name="Kerrest A."/>
            <person name="Koszul R."/>
            <person name="Lemaire M."/>
            <person name="Lesur I."/>
            <person name="Ma L."/>
            <person name="Muller H."/>
            <person name="Nicaud J.M."/>
            <person name="Nikolski M."/>
            <person name="Oztas S."/>
            <person name="Ozier-Kalogeropoulos O."/>
            <person name="Pellenz S."/>
            <person name="Potier S."/>
            <person name="Richard G.F."/>
            <person name="Straub M.L."/>
            <person name="Suleau A."/>
            <person name="Swennene D."/>
            <person name="Tekaia F."/>
            <person name="Wesolowski-Louvel M."/>
            <person name="Westhof E."/>
            <person name="Wirth B."/>
            <person name="Zeniou-Meyer M."/>
            <person name="Zivanovic I."/>
            <person name="Bolotin-Fukuhara M."/>
            <person name="Thierry A."/>
            <person name="Bouchier C."/>
            <person name="Caudron B."/>
            <person name="Scarpelli C."/>
            <person name="Gaillardin C."/>
            <person name="Weissenbach J."/>
            <person name="Wincker P."/>
            <person name="Souciet J.L."/>
        </authorList>
    </citation>
    <scope>NUCLEOTIDE SEQUENCE [LARGE SCALE GENOMIC DNA]</scope>
    <source>
        <strain evidence="4">ATCC 36239 / CBS 767 / BCRC 21394 / JCM 1990 / NBRC 0083 / IGC 2968</strain>
    </source>
</reference>
<dbReference type="InterPro" id="IPR013902">
    <property type="entry name" value="Mug135-like_C"/>
</dbReference>
<dbReference type="InParanoid" id="Q6BJR6"/>
<gene>
    <name evidence="3" type="ordered locus">DEHA2G00506g</name>
</gene>